<evidence type="ECO:0000313" key="2">
    <source>
        <dbReference type="Proteomes" id="UP000265520"/>
    </source>
</evidence>
<keyword evidence="2" id="KW-1185">Reference proteome</keyword>
<organism evidence="1 2">
    <name type="scientific">Trifolium medium</name>
    <dbReference type="NCBI Taxonomy" id="97028"/>
    <lineage>
        <taxon>Eukaryota</taxon>
        <taxon>Viridiplantae</taxon>
        <taxon>Streptophyta</taxon>
        <taxon>Embryophyta</taxon>
        <taxon>Tracheophyta</taxon>
        <taxon>Spermatophyta</taxon>
        <taxon>Magnoliopsida</taxon>
        <taxon>eudicotyledons</taxon>
        <taxon>Gunneridae</taxon>
        <taxon>Pentapetalae</taxon>
        <taxon>rosids</taxon>
        <taxon>fabids</taxon>
        <taxon>Fabales</taxon>
        <taxon>Fabaceae</taxon>
        <taxon>Papilionoideae</taxon>
        <taxon>50 kb inversion clade</taxon>
        <taxon>NPAAA clade</taxon>
        <taxon>Hologalegina</taxon>
        <taxon>IRL clade</taxon>
        <taxon>Trifolieae</taxon>
        <taxon>Trifolium</taxon>
    </lineage>
</organism>
<comment type="caution">
    <text evidence="1">The sequence shown here is derived from an EMBL/GenBank/DDBJ whole genome shotgun (WGS) entry which is preliminary data.</text>
</comment>
<dbReference type="AlphaFoldDB" id="A0A392R2Q5"/>
<accession>A0A392R2Q5</accession>
<evidence type="ECO:0000313" key="1">
    <source>
        <dbReference type="EMBL" id="MCI30868.1"/>
    </source>
</evidence>
<sequence length="72" mass="8204">MRARERLCVEEIILVELVSLQKLQVGDRLPVLTFAKDEFIGNFVAGTISPFFIFPLDKGFGRGQRPRPFLLP</sequence>
<feature type="non-terminal residue" evidence="1">
    <location>
        <position position="72"/>
    </location>
</feature>
<protein>
    <submittedName>
        <fullName evidence="1">Uncharacterized protein</fullName>
    </submittedName>
</protein>
<dbReference type="Proteomes" id="UP000265520">
    <property type="component" value="Unassembled WGS sequence"/>
</dbReference>
<reference evidence="1 2" key="1">
    <citation type="journal article" date="2018" name="Front. Plant Sci.">
        <title>Red Clover (Trifolium pratense) and Zigzag Clover (T. medium) - A Picture of Genomic Similarities and Differences.</title>
        <authorList>
            <person name="Dluhosova J."/>
            <person name="Istvanek J."/>
            <person name="Nedelnik J."/>
            <person name="Repkova J."/>
        </authorList>
    </citation>
    <scope>NUCLEOTIDE SEQUENCE [LARGE SCALE GENOMIC DNA]</scope>
    <source>
        <strain evidence="2">cv. 10/8</strain>
        <tissue evidence="1">Leaf</tissue>
    </source>
</reference>
<proteinExistence type="predicted"/>
<dbReference type="EMBL" id="LXQA010182809">
    <property type="protein sequence ID" value="MCI30868.1"/>
    <property type="molecule type" value="Genomic_DNA"/>
</dbReference>
<name>A0A392R2Q5_9FABA</name>